<dbReference type="RefSeq" id="WP_282300410.1">
    <property type="nucleotide sequence ID" value="NZ_CP124616.1"/>
</dbReference>
<reference evidence="1 2" key="1">
    <citation type="submission" date="2023-05" db="EMBL/GenBank/DDBJ databases">
        <title>YMD87, complete Genome.</title>
        <authorList>
            <person name="Zhang J."/>
            <person name="Xu X."/>
        </authorList>
    </citation>
    <scope>NUCLEOTIDE SEQUENCE [LARGE SCALE GENOMIC DNA]</scope>
    <source>
        <strain evidence="1 2">YMD87</strain>
    </source>
</reference>
<dbReference type="Proteomes" id="UP001241605">
    <property type="component" value="Chromosome"/>
</dbReference>
<proteinExistence type="predicted"/>
<keyword evidence="2" id="KW-1185">Reference proteome</keyword>
<gene>
    <name evidence="1" type="ORF">QF118_17975</name>
</gene>
<dbReference type="EMBL" id="CP124616">
    <property type="protein sequence ID" value="WGW03780.1"/>
    <property type="molecule type" value="Genomic_DNA"/>
</dbReference>
<name>A0ABY8QGQ1_9RHOB</name>
<accession>A0ABY8QGQ1</accession>
<evidence type="ECO:0000313" key="1">
    <source>
        <dbReference type="EMBL" id="WGW03780.1"/>
    </source>
</evidence>
<protein>
    <submittedName>
        <fullName evidence="1">Uncharacterized protein</fullName>
    </submittedName>
</protein>
<sequence length="70" mass="8068">MTNELKKRLAELEAELVTSTPAQREELMAHLEEVVTALEDKGVETPQWAKSRLNDRIDEDVEDQFDNMPL</sequence>
<evidence type="ECO:0000313" key="2">
    <source>
        <dbReference type="Proteomes" id="UP001241605"/>
    </source>
</evidence>
<organism evidence="1 2">
    <name type="scientific">Tropicibacter oceani</name>
    <dbReference type="NCBI Taxonomy" id="3058420"/>
    <lineage>
        <taxon>Bacteria</taxon>
        <taxon>Pseudomonadati</taxon>
        <taxon>Pseudomonadota</taxon>
        <taxon>Alphaproteobacteria</taxon>
        <taxon>Rhodobacterales</taxon>
        <taxon>Roseobacteraceae</taxon>
        <taxon>Tropicibacter</taxon>
    </lineage>
</organism>